<sequence>MQHLHSVLSEAQTRLIANPSPDIIDWLAKELGASYDQASSTGQLSEFRESCQAHPLSEVFLLDPYSRRAYDKPRGYAGDAVMLDYIYRPNLGELDGLASVVHRATTSLPNAKSILWRRDYLAGLIHDYMGSRECAEVLSVASGHMRELDALRETTTDTNVRFSVLDQDETSIAEAKGEYSEFAIEGRVASFAALIKERRPTASYDLIYSAGLFDYLPKAPAVTLIKAMFARLKSGGMLSVGNFTRDSHGRGFMAGFMDWCLIYRDEDDMRALAEAACPKASYKIFRDQPRNVVYLEIYAD</sequence>
<dbReference type="EMBL" id="BJZV01000025">
    <property type="protein sequence ID" value="GEP11946.1"/>
    <property type="molecule type" value="Genomic_DNA"/>
</dbReference>
<evidence type="ECO:0000313" key="2">
    <source>
        <dbReference type="Proteomes" id="UP000321750"/>
    </source>
</evidence>
<name>A0A512JPQ4_9HYPH</name>
<keyword evidence="2" id="KW-1185">Reference proteome</keyword>
<comment type="caution">
    <text evidence="1">The sequence shown here is derived from an EMBL/GenBank/DDBJ whole genome shotgun (WGS) entry which is preliminary data.</text>
</comment>
<accession>A0A512JPQ4</accession>
<evidence type="ECO:0008006" key="3">
    <source>
        <dbReference type="Google" id="ProtNLM"/>
    </source>
</evidence>
<reference evidence="1 2" key="1">
    <citation type="submission" date="2019-07" db="EMBL/GenBank/DDBJ databases">
        <title>Whole genome shotgun sequence of Methylobacterium gnaphalii NBRC 107716.</title>
        <authorList>
            <person name="Hosoyama A."/>
            <person name="Uohara A."/>
            <person name="Ohji S."/>
            <person name="Ichikawa N."/>
        </authorList>
    </citation>
    <scope>NUCLEOTIDE SEQUENCE [LARGE SCALE GENOMIC DNA]</scope>
    <source>
        <strain evidence="1 2">NBRC 107716</strain>
    </source>
</reference>
<dbReference type="AlphaFoldDB" id="A0A512JPQ4"/>
<proteinExistence type="predicted"/>
<dbReference type="RefSeq" id="WP_147048349.1">
    <property type="nucleotide sequence ID" value="NZ_BJZV01000025.1"/>
</dbReference>
<gene>
    <name evidence="1" type="ORF">MGN01_37910</name>
</gene>
<organism evidence="1 2">
    <name type="scientific">Methylobacterium gnaphalii</name>
    <dbReference type="NCBI Taxonomy" id="1010610"/>
    <lineage>
        <taxon>Bacteria</taxon>
        <taxon>Pseudomonadati</taxon>
        <taxon>Pseudomonadota</taxon>
        <taxon>Alphaproteobacteria</taxon>
        <taxon>Hyphomicrobiales</taxon>
        <taxon>Methylobacteriaceae</taxon>
        <taxon>Methylobacterium</taxon>
    </lineage>
</organism>
<evidence type="ECO:0000313" key="1">
    <source>
        <dbReference type="EMBL" id="GEP11946.1"/>
    </source>
</evidence>
<dbReference type="InterPro" id="IPR029063">
    <property type="entry name" value="SAM-dependent_MTases_sf"/>
</dbReference>
<dbReference type="OrthoDB" id="428497at2"/>
<dbReference type="Proteomes" id="UP000321750">
    <property type="component" value="Unassembled WGS sequence"/>
</dbReference>
<dbReference type="SUPFAM" id="SSF53335">
    <property type="entry name" value="S-adenosyl-L-methionine-dependent methyltransferases"/>
    <property type="match status" value="1"/>
</dbReference>
<dbReference type="Gene3D" id="3.40.50.150">
    <property type="entry name" value="Vaccinia Virus protein VP39"/>
    <property type="match status" value="1"/>
</dbReference>
<protein>
    <recommendedName>
        <fullName evidence="3">Methyltransferase domain-containing protein</fullName>
    </recommendedName>
</protein>